<protein>
    <submittedName>
        <fullName evidence="2">Uncharacterized protein</fullName>
    </submittedName>
</protein>
<sequence>MPVSGGGGGGRELEFERGSGGGGRGTSERELEPGAGGRGTSERGGGGGCGTGELERNVGGRGARGHGTRERSTGGHDTGSREVEHGAGGREVERGVDNEGDIFAQALELEERFCATEKAWDLRDAWASLSARPELEHDSPDLDENTRGSDSPSAPNPSALDKVSLIC</sequence>
<accession>A0A921Q4T3</accession>
<comment type="caution">
    <text evidence="2">The sequence shown here is derived from an EMBL/GenBank/DDBJ whole genome shotgun (WGS) entry which is preliminary data.</text>
</comment>
<evidence type="ECO:0000313" key="2">
    <source>
        <dbReference type="EMBL" id="KAG0515579.1"/>
    </source>
</evidence>
<feature type="compositionally biased region" description="Basic and acidic residues" evidence="1">
    <location>
        <begin position="67"/>
        <end position="97"/>
    </location>
</feature>
<proteinExistence type="predicted"/>
<organism evidence="2 3">
    <name type="scientific">Sorghum bicolor</name>
    <name type="common">Sorghum</name>
    <name type="synonym">Sorghum vulgare</name>
    <dbReference type="NCBI Taxonomy" id="4558"/>
    <lineage>
        <taxon>Eukaryota</taxon>
        <taxon>Viridiplantae</taxon>
        <taxon>Streptophyta</taxon>
        <taxon>Embryophyta</taxon>
        <taxon>Tracheophyta</taxon>
        <taxon>Spermatophyta</taxon>
        <taxon>Magnoliopsida</taxon>
        <taxon>Liliopsida</taxon>
        <taxon>Poales</taxon>
        <taxon>Poaceae</taxon>
        <taxon>PACMAD clade</taxon>
        <taxon>Panicoideae</taxon>
        <taxon>Andropogonodae</taxon>
        <taxon>Andropogoneae</taxon>
        <taxon>Sorghinae</taxon>
        <taxon>Sorghum</taxon>
    </lineage>
</organism>
<feature type="region of interest" description="Disordered" evidence="1">
    <location>
        <begin position="132"/>
        <end position="167"/>
    </location>
</feature>
<gene>
    <name evidence="2" type="ORF">BDA96_10G290500</name>
</gene>
<feature type="compositionally biased region" description="Gly residues" evidence="1">
    <location>
        <begin position="1"/>
        <end position="10"/>
    </location>
</feature>
<dbReference type="AlphaFoldDB" id="A0A921Q4T3"/>
<evidence type="ECO:0000313" key="3">
    <source>
        <dbReference type="Proteomes" id="UP000807115"/>
    </source>
</evidence>
<reference evidence="2" key="2">
    <citation type="submission" date="2020-10" db="EMBL/GenBank/DDBJ databases">
        <authorList>
            <person name="Cooper E.A."/>
            <person name="Brenton Z.W."/>
            <person name="Flinn B.S."/>
            <person name="Jenkins J."/>
            <person name="Shu S."/>
            <person name="Flowers D."/>
            <person name="Luo F."/>
            <person name="Wang Y."/>
            <person name="Xia P."/>
            <person name="Barry K."/>
            <person name="Daum C."/>
            <person name="Lipzen A."/>
            <person name="Yoshinaga Y."/>
            <person name="Schmutz J."/>
            <person name="Saski C."/>
            <person name="Vermerris W."/>
            <person name="Kresovich S."/>
        </authorList>
    </citation>
    <scope>NUCLEOTIDE SEQUENCE</scope>
</reference>
<reference evidence="2" key="1">
    <citation type="journal article" date="2019" name="BMC Genomics">
        <title>A new reference genome for Sorghum bicolor reveals high levels of sequence similarity between sweet and grain genotypes: implications for the genetics of sugar metabolism.</title>
        <authorList>
            <person name="Cooper E.A."/>
            <person name="Brenton Z.W."/>
            <person name="Flinn B.S."/>
            <person name="Jenkins J."/>
            <person name="Shu S."/>
            <person name="Flowers D."/>
            <person name="Luo F."/>
            <person name="Wang Y."/>
            <person name="Xia P."/>
            <person name="Barry K."/>
            <person name="Daum C."/>
            <person name="Lipzen A."/>
            <person name="Yoshinaga Y."/>
            <person name="Schmutz J."/>
            <person name="Saski C."/>
            <person name="Vermerris W."/>
            <person name="Kresovich S."/>
        </authorList>
    </citation>
    <scope>NUCLEOTIDE SEQUENCE</scope>
</reference>
<dbReference type="EMBL" id="CM027689">
    <property type="protein sequence ID" value="KAG0515579.1"/>
    <property type="molecule type" value="Genomic_DNA"/>
</dbReference>
<feature type="compositionally biased region" description="Basic and acidic residues" evidence="1">
    <location>
        <begin position="133"/>
        <end position="147"/>
    </location>
</feature>
<evidence type="ECO:0000256" key="1">
    <source>
        <dbReference type="SAM" id="MobiDB-lite"/>
    </source>
</evidence>
<feature type="compositionally biased region" description="Gly residues" evidence="1">
    <location>
        <begin position="34"/>
        <end position="51"/>
    </location>
</feature>
<name>A0A921Q4T3_SORBI</name>
<feature type="region of interest" description="Disordered" evidence="1">
    <location>
        <begin position="1"/>
        <end position="97"/>
    </location>
</feature>
<dbReference type="Proteomes" id="UP000807115">
    <property type="component" value="Chromosome 10"/>
</dbReference>